<keyword evidence="1" id="KW-0238">DNA-binding</keyword>
<feature type="domain" description="Core-binding (CB)" evidence="2">
    <location>
        <begin position="101"/>
        <end position="187"/>
    </location>
</feature>
<evidence type="ECO:0000313" key="3">
    <source>
        <dbReference type="EMBL" id="KKL67880.1"/>
    </source>
</evidence>
<dbReference type="InterPro" id="IPR010998">
    <property type="entry name" value="Integrase_recombinase_N"/>
</dbReference>
<name>A0A0F9GEM5_9ZZZZ</name>
<dbReference type="InterPro" id="IPR011010">
    <property type="entry name" value="DNA_brk_join_enz"/>
</dbReference>
<dbReference type="Gene3D" id="1.10.150.130">
    <property type="match status" value="2"/>
</dbReference>
<dbReference type="EMBL" id="LAZR01026716">
    <property type="protein sequence ID" value="KKL67880.1"/>
    <property type="molecule type" value="Genomic_DNA"/>
</dbReference>
<dbReference type="Pfam" id="PF13495">
    <property type="entry name" value="Phage_int_SAM_4"/>
    <property type="match status" value="2"/>
</dbReference>
<comment type="caution">
    <text evidence="3">The sequence shown here is derived from an EMBL/GenBank/DDBJ whole genome shotgun (WGS) entry which is preliminary data.</text>
</comment>
<dbReference type="SUPFAM" id="SSF56349">
    <property type="entry name" value="DNA breaking-rejoining enzymes"/>
    <property type="match status" value="1"/>
</dbReference>
<accession>A0A0F9GEM5</accession>
<proteinExistence type="predicted"/>
<dbReference type="GO" id="GO:0015074">
    <property type="term" value="P:DNA integration"/>
    <property type="evidence" value="ECO:0007669"/>
    <property type="project" value="InterPro"/>
</dbReference>
<dbReference type="InterPro" id="IPR004107">
    <property type="entry name" value="Integrase_SAM-like_N"/>
</dbReference>
<gene>
    <name evidence="3" type="ORF">LCGC14_2130550</name>
</gene>
<dbReference type="PROSITE" id="PS51900">
    <property type="entry name" value="CB"/>
    <property type="match status" value="1"/>
</dbReference>
<evidence type="ECO:0000259" key="2">
    <source>
        <dbReference type="PROSITE" id="PS51900"/>
    </source>
</evidence>
<organism evidence="3">
    <name type="scientific">marine sediment metagenome</name>
    <dbReference type="NCBI Taxonomy" id="412755"/>
    <lineage>
        <taxon>unclassified sequences</taxon>
        <taxon>metagenomes</taxon>
        <taxon>ecological metagenomes</taxon>
    </lineage>
</organism>
<sequence>MLYDAQLVQKGIPKNFRFYYKKWLRYYLDFCQKYNFKQSDKESLSYFIKKLKEKNQTDQQQKQASHAISIYYEILSADRKKEIPFNHKKKILSSKKEYLKPTNADWRPIYSDLNAEIKLRHYSPKTFQSYRGWVRQLQGFTRSKDPQLLSSADIKDFLTFLAVKREVAASTQNQAFNALLFFFRHILKKEFGEIKDIPRAKRKPYIPTVLSREDFDAIITRLSALIRKFDGVFFYIVSPPASLETQRSQS</sequence>
<protein>
    <recommendedName>
        <fullName evidence="2">Core-binding (CB) domain-containing protein</fullName>
    </recommendedName>
</protein>
<reference evidence="3" key="1">
    <citation type="journal article" date="2015" name="Nature">
        <title>Complex archaea that bridge the gap between prokaryotes and eukaryotes.</title>
        <authorList>
            <person name="Spang A."/>
            <person name="Saw J.H."/>
            <person name="Jorgensen S.L."/>
            <person name="Zaremba-Niedzwiedzka K."/>
            <person name="Martijn J."/>
            <person name="Lind A.E."/>
            <person name="van Eijk R."/>
            <person name="Schleper C."/>
            <person name="Guy L."/>
            <person name="Ettema T.J."/>
        </authorList>
    </citation>
    <scope>NUCLEOTIDE SEQUENCE</scope>
</reference>
<evidence type="ECO:0000256" key="1">
    <source>
        <dbReference type="ARBA" id="ARBA00023125"/>
    </source>
</evidence>
<dbReference type="InterPro" id="IPR044068">
    <property type="entry name" value="CB"/>
</dbReference>
<dbReference type="GO" id="GO:0003677">
    <property type="term" value="F:DNA binding"/>
    <property type="evidence" value="ECO:0007669"/>
    <property type="project" value="UniProtKB-KW"/>
</dbReference>
<dbReference type="AlphaFoldDB" id="A0A0F9GEM5"/>